<evidence type="ECO:0000313" key="3">
    <source>
        <dbReference type="Proteomes" id="UP000321583"/>
    </source>
</evidence>
<organism evidence="2 3">
    <name type="scientific">Pseudoxanthomonas taiwanensis J19</name>
    <dbReference type="NCBI Taxonomy" id="935569"/>
    <lineage>
        <taxon>Bacteria</taxon>
        <taxon>Pseudomonadati</taxon>
        <taxon>Pseudomonadota</taxon>
        <taxon>Gammaproteobacteria</taxon>
        <taxon>Lysobacterales</taxon>
        <taxon>Lysobacteraceae</taxon>
        <taxon>Pseudoxanthomonas</taxon>
    </lineage>
</organism>
<dbReference type="OrthoDB" id="5502479at2"/>
<dbReference type="InterPro" id="IPR021382">
    <property type="entry name" value="DUF3014"/>
</dbReference>
<dbReference type="Proteomes" id="UP000321583">
    <property type="component" value="Unassembled WGS sequence"/>
</dbReference>
<feature type="compositionally biased region" description="Low complexity" evidence="1">
    <location>
        <begin position="58"/>
        <end position="67"/>
    </location>
</feature>
<evidence type="ECO:0000313" key="2">
    <source>
        <dbReference type="EMBL" id="TWH03839.1"/>
    </source>
</evidence>
<gene>
    <name evidence="2" type="ORF">L613_007700000040</name>
</gene>
<comment type="caution">
    <text evidence="2">The sequence shown here is derived from an EMBL/GenBank/DDBJ whole genome shotgun (WGS) entry which is preliminary data.</text>
</comment>
<evidence type="ECO:0000256" key="1">
    <source>
        <dbReference type="SAM" id="MobiDB-lite"/>
    </source>
</evidence>
<reference evidence="2 3" key="1">
    <citation type="submission" date="2019-07" db="EMBL/GenBank/DDBJ databases">
        <title>Genome sequencing of lignin-degrading bacterial isolates.</title>
        <authorList>
            <person name="Gladden J."/>
        </authorList>
    </citation>
    <scope>NUCLEOTIDE SEQUENCE [LARGE SCALE GENOMIC DNA]</scope>
    <source>
        <strain evidence="2 3">J19</strain>
    </source>
</reference>
<feature type="region of interest" description="Disordered" evidence="1">
    <location>
        <begin position="44"/>
        <end position="92"/>
    </location>
</feature>
<evidence type="ECO:0008006" key="4">
    <source>
        <dbReference type="Google" id="ProtNLM"/>
    </source>
</evidence>
<name>A0A562D272_9GAMM</name>
<dbReference type="AlphaFoldDB" id="A0A562D272"/>
<dbReference type="RefSeq" id="WP_147209213.1">
    <property type="nucleotide sequence ID" value="NZ_VLJS01000110.1"/>
</dbReference>
<keyword evidence="3" id="KW-1185">Reference proteome</keyword>
<dbReference type="EMBL" id="VLJS01000110">
    <property type="protein sequence ID" value="TWH03839.1"/>
    <property type="molecule type" value="Genomic_DNA"/>
</dbReference>
<accession>A0A562D272</accession>
<protein>
    <recommendedName>
        <fullName evidence="4">DUF3014 family protein</fullName>
    </recommendedName>
</protein>
<dbReference type="Pfam" id="PF11219">
    <property type="entry name" value="DUF3014"/>
    <property type="match status" value="1"/>
</dbReference>
<proteinExistence type="predicted"/>
<sequence length="296" mass="31556">MQQARTRPARWPWLLVAIAVAAAAWWLLPGTHWMSRSVRSAGSSRRRPIRPAPPAQPQAPAAASAPATGDELPPPPMAGEDGPPGIQHPVEPPAEAADAAIPALADSDAVVLQELEALAGDAPLLSILVREHVVQRLVVMVDNLTQPHVPATALALRQVPGGYAVVEGEGGTVADGEANAARYAPYVAAFAAADAQRMAALYRRFYPLFQQAYAEIAGPDAYFNDRLVQVIDHLLQAPVPPAGAELVRDERGRWRYADPALESASVGHKALMRLSAAQQAEVKAQLRALRRALARP</sequence>